<protein>
    <recommendedName>
        <fullName evidence="3">RNA-directed DNA polymerase from mobile element jockey</fullName>
    </recommendedName>
</protein>
<proteinExistence type="predicted"/>
<reference evidence="1 2" key="1">
    <citation type="submission" date="2022-01" db="EMBL/GenBank/DDBJ databases">
        <title>A chromosomal length assembly of Cordylochernes scorpioides.</title>
        <authorList>
            <person name="Zeh D."/>
            <person name="Zeh J."/>
        </authorList>
    </citation>
    <scope>NUCLEOTIDE SEQUENCE [LARGE SCALE GENOMIC DNA]</scope>
    <source>
        <strain evidence="1">IN4F17</strain>
        <tissue evidence="1">Whole Body</tissue>
    </source>
</reference>
<accession>A0ABY6KIG1</accession>
<evidence type="ECO:0008006" key="3">
    <source>
        <dbReference type="Google" id="ProtNLM"/>
    </source>
</evidence>
<dbReference type="Proteomes" id="UP001235939">
    <property type="component" value="Chromosome 05"/>
</dbReference>
<evidence type="ECO:0000313" key="2">
    <source>
        <dbReference type="Proteomes" id="UP001235939"/>
    </source>
</evidence>
<dbReference type="EMBL" id="CP092867">
    <property type="protein sequence ID" value="UYV67981.1"/>
    <property type="molecule type" value="Genomic_DNA"/>
</dbReference>
<keyword evidence="2" id="KW-1185">Reference proteome</keyword>
<sequence length="211" mass="23490">MDPSGRRQSKDKFKDSPKSKRFVDGFKTANIDGLKVLPNPIFRPRLAIFGIPVEKSESDLVSDLMENPVIAPQLINNSGGLKLVKLIRKEDNELLLTADKVNLSSSPGSDGMPPLLIVKLVKHFRTFFLSIFNKCLTTGHFPSTWKLGDVVLVPKRIGEDLIASHCPITMLPGLGKILERLILARLSWMADRMCKAPPNQLSLVDLLQPHF</sequence>
<gene>
    <name evidence="1" type="ORF">LAZ67_5002695</name>
</gene>
<name>A0ABY6KIG1_9ARAC</name>
<organism evidence="1 2">
    <name type="scientific">Cordylochernes scorpioides</name>
    <dbReference type="NCBI Taxonomy" id="51811"/>
    <lineage>
        <taxon>Eukaryota</taxon>
        <taxon>Metazoa</taxon>
        <taxon>Ecdysozoa</taxon>
        <taxon>Arthropoda</taxon>
        <taxon>Chelicerata</taxon>
        <taxon>Arachnida</taxon>
        <taxon>Pseudoscorpiones</taxon>
        <taxon>Cheliferoidea</taxon>
        <taxon>Chernetidae</taxon>
        <taxon>Cordylochernes</taxon>
    </lineage>
</organism>
<evidence type="ECO:0000313" key="1">
    <source>
        <dbReference type="EMBL" id="UYV67981.1"/>
    </source>
</evidence>
<dbReference type="PANTHER" id="PTHR19446">
    <property type="entry name" value="REVERSE TRANSCRIPTASES"/>
    <property type="match status" value="1"/>
</dbReference>